<dbReference type="Pfam" id="PF04002">
    <property type="entry name" value="RadC"/>
    <property type="match status" value="1"/>
</dbReference>
<dbReference type="Pfam" id="PF13307">
    <property type="entry name" value="Helicase_C_2"/>
    <property type="match status" value="1"/>
</dbReference>
<dbReference type="eggNOG" id="COG1199">
    <property type="taxonomic scope" value="Bacteria"/>
</dbReference>
<dbReference type="KEGG" id="scd:Spica_1615"/>
<gene>
    <name evidence="10" type="ordered locus">Spica_1615</name>
</gene>
<comment type="cofactor">
    <cofactor evidence="1">
        <name>[4Fe-4S] cluster</name>
        <dbReference type="ChEBI" id="CHEBI:49883"/>
    </cofactor>
</comment>
<feature type="domain" description="Helicase ATP-binding" evidence="8">
    <location>
        <begin position="156"/>
        <end position="391"/>
    </location>
</feature>
<dbReference type="AlphaFoldDB" id="F8F0Q1"/>
<dbReference type="SMART" id="SM00487">
    <property type="entry name" value="DEXDc"/>
    <property type="match status" value="1"/>
</dbReference>
<keyword evidence="10" id="KW-0347">Helicase</keyword>
<evidence type="ECO:0000313" key="10">
    <source>
        <dbReference type="EMBL" id="AEJ19758.1"/>
    </source>
</evidence>
<accession>F8F0Q1</accession>
<dbReference type="InterPro" id="IPR025657">
    <property type="entry name" value="RadC_JAB"/>
</dbReference>
<keyword evidence="3" id="KW-0378">Hydrolase</keyword>
<evidence type="ECO:0000256" key="4">
    <source>
        <dbReference type="ARBA" id="ARBA00022840"/>
    </source>
</evidence>
<dbReference type="HOGENOM" id="CLU_012117_2_0_12"/>
<dbReference type="InterPro" id="IPR006555">
    <property type="entry name" value="ATP-dep_Helicase_C"/>
</dbReference>
<dbReference type="SUPFAM" id="SSF52540">
    <property type="entry name" value="P-loop containing nucleoside triphosphate hydrolases"/>
    <property type="match status" value="1"/>
</dbReference>
<evidence type="ECO:0000256" key="5">
    <source>
        <dbReference type="ARBA" id="ARBA00038058"/>
    </source>
</evidence>
<evidence type="ECO:0000256" key="7">
    <source>
        <dbReference type="ARBA" id="ARBA00048954"/>
    </source>
</evidence>
<dbReference type="Gene3D" id="3.40.50.300">
    <property type="entry name" value="P-loop containing nucleotide triphosphate hydrolases"/>
    <property type="match status" value="2"/>
</dbReference>
<feature type="domain" description="Helicase ATP-binding" evidence="9">
    <location>
        <begin position="134"/>
        <end position="431"/>
    </location>
</feature>
<dbReference type="GO" id="GO:0043139">
    <property type="term" value="F:5'-3' DNA helicase activity"/>
    <property type="evidence" value="ECO:0007669"/>
    <property type="project" value="UniProtKB-EC"/>
</dbReference>
<keyword evidence="11" id="KW-1185">Reference proteome</keyword>
<dbReference type="OrthoDB" id="9803913at2"/>
<dbReference type="GO" id="GO:0016818">
    <property type="term" value="F:hydrolase activity, acting on acid anhydrides, in phosphorus-containing anhydrides"/>
    <property type="evidence" value="ECO:0007669"/>
    <property type="project" value="InterPro"/>
</dbReference>
<dbReference type="SMART" id="SM00491">
    <property type="entry name" value="HELICc2"/>
    <property type="match status" value="1"/>
</dbReference>
<dbReference type="Gene3D" id="3.40.140.10">
    <property type="entry name" value="Cytidine Deaminase, domain 2"/>
    <property type="match status" value="1"/>
</dbReference>
<dbReference type="PROSITE" id="PS51192">
    <property type="entry name" value="HELICASE_ATP_BIND_1"/>
    <property type="match status" value="1"/>
</dbReference>
<sequence>MRSDKRLSSEAIEILREEIADANGNEVFALGFLDATGMVDRIKIAARGHESAVLALPVYYEDADVLIHNHPSGLLSPSDNDLAIASRAAEAGLGSFIVNNEVSRLYVVAEPIPKKEKKILDEDKLVSALEPGGAIANRLSKYESRPSQLDLMRLIIKGFNTDAIVCAEAGTGVGKSFAYLLPAMAYAILNKERVLISTATITLQQQLYEKDIPLVAGILKKPVKAVLIKGRSNYLCFRRLQDALHEGDLDLEQQAEQLEAIVRWSETTSTGSKSELPFVPDETLWSRICSEPDLCLAMHCPERERCFVQALKREAADAQILVVNHHLLFADLSARSDGAGYEQTVVLPPYQRIIVDEAHTMEHSATSFFSETFSRMSLMRLMNRLYRKKRMQSYGLAVRLASFLDTDQFLETIDGAIQTVKASMDQLDMAAQTLLGTEGVFRLTSEKKQLVSAQLLPAMRELRQSISKLCGTLHNALETLHEDLQDDPLIWELKAIIRRIEQIGSIAGSFIEFEEKGESVFYIELMNGRRNDGFARFSITPIVIATSLQEALWSQFKTIICVSATLTIDNRFDYWKRRVGLEFETDRNVLSGIFPSPFPYDRAVLLAAPTDSPLPDEAGYDAFVNTAVSRLIAASGGSALVLFTSYTALKQAYEYAREELQGLGIRCLKQGDQDRSRLLQDFLQDESSVLFATDSFWEGVDAPGNTLRLVILCRLPFRIPSDPVYEARCEALEREGRSAFMELSLPEAVMKLKQGFGRLMRTSSDHGVVAILDGRILKKRYGSLFIRSLPETRQAFGDFDLILEKTETFLQNR</sequence>
<organism evidence="10 11">
    <name type="scientific">Gracilinema caldarium (strain ATCC 51460 / DSM 7334 / H1)</name>
    <name type="common">Treponema caldarium</name>
    <dbReference type="NCBI Taxonomy" id="744872"/>
    <lineage>
        <taxon>Bacteria</taxon>
        <taxon>Pseudomonadati</taxon>
        <taxon>Spirochaetota</taxon>
        <taxon>Spirochaetia</taxon>
        <taxon>Spirochaetales</taxon>
        <taxon>Breznakiellaceae</taxon>
        <taxon>Gracilinema</taxon>
    </lineage>
</organism>
<dbReference type="RefSeq" id="WP_013969067.1">
    <property type="nucleotide sequence ID" value="NC_015732.1"/>
</dbReference>
<dbReference type="InterPro" id="IPR011545">
    <property type="entry name" value="DEAD/DEAH_box_helicase_dom"/>
</dbReference>
<name>F8F0Q1_GRAC1</name>
<evidence type="ECO:0000256" key="2">
    <source>
        <dbReference type="ARBA" id="ARBA00022741"/>
    </source>
</evidence>
<evidence type="ECO:0000256" key="6">
    <source>
        <dbReference type="ARBA" id="ARBA00044969"/>
    </source>
</evidence>
<dbReference type="PANTHER" id="PTHR11472:SF34">
    <property type="entry name" value="REGULATOR OF TELOMERE ELONGATION HELICASE 1"/>
    <property type="match status" value="1"/>
</dbReference>
<dbReference type="GO" id="GO:0003676">
    <property type="term" value="F:nucleic acid binding"/>
    <property type="evidence" value="ECO:0007669"/>
    <property type="project" value="InterPro"/>
</dbReference>
<dbReference type="PROSITE" id="PS01302">
    <property type="entry name" value="UPF0758"/>
    <property type="match status" value="1"/>
</dbReference>
<comment type="catalytic activity">
    <reaction evidence="7">
        <text>ATP + H2O = ADP + phosphate + H(+)</text>
        <dbReference type="Rhea" id="RHEA:13065"/>
        <dbReference type="ChEBI" id="CHEBI:15377"/>
        <dbReference type="ChEBI" id="CHEBI:15378"/>
        <dbReference type="ChEBI" id="CHEBI:30616"/>
        <dbReference type="ChEBI" id="CHEBI:43474"/>
        <dbReference type="ChEBI" id="CHEBI:456216"/>
        <dbReference type="EC" id="5.6.2.3"/>
    </reaction>
</comment>
<protein>
    <recommendedName>
        <fullName evidence="6">DNA 5'-3' helicase</fullName>
        <ecNumber evidence="6">5.6.2.3</ecNumber>
    </recommendedName>
</protein>
<dbReference type="EC" id="5.6.2.3" evidence="6"/>
<evidence type="ECO:0000259" key="8">
    <source>
        <dbReference type="PROSITE" id="PS51192"/>
    </source>
</evidence>
<dbReference type="PANTHER" id="PTHR11472">
    <property type="entry name" value="DNA REPAIR DEAD HELICASE RAD3/XP-D SUBFAMILY MEMBER"/>
    <property type="match status" value="1"/>
</dbReference>
<dbReference type="GO" id="GO:0006139">
    <property type="term" value="P:nucleobase-containing compound metabolic process"/>
    <property type="evidence" value="ECO:0007669"/>
    <property type="project" value="InterPro"/>
</dbReference>
<dbReference type="Pfam" id="PF00270">
    <property type="entry name" value="DEAD"/>
    <property type="match status" value="1"/>
</dbReference>
<comment type="similarity">
    <text evidence="5">Belongs to the helicase family. DinG subfamily.</text>
</comment>
<evidence type="ECO:0000256" key="1">
    <source>
        <dbReference type="ARBA" id="ARBA00001966"/>
    </source>
</evidence>
<proteinExistence type="inferred from homology"/>
<dbReference type="GO" id="GO:0005524">
    <property type="term" value="F:ATP binding"/>
    <property type="evidence" value="ECO:0007669"/>
    <property type="project" value="UniProtKB-KW"/>
</dbReference>
<dbReference type="EMBL" id="CP002868">
    <property type="protein sequence ID" value="AEJ19758.1"/>
    <property type="molecule type" value="Genomic_DNA"/>
</dbReference>
<dbReference type="InterPro" id="IPR014001">
    <property type="entry name" value="Helicase_ATP-bd"/>
</dbReference>
<dbReference type="InterPro" id="IPR045028">
    <property type="entry name" value="DinG/Rad3-like"/>
</dbReference>
<evidence type="ECO:0000313" key="11">
    <source>
        <dbReference type="Proteomes" id="UP000000503"/>
    </source>
</evidence>
<keyword evidence="2" id="KW-0547">Nucleotide-binding</keyword>
<evidence type="ECO:0000256" key="3">
    <source>
        <dbReference type="ARBA" id="ARBA00022801"/>
    </source>
</evidence>
<evidence type="ECO:0000259" key="9">
    <source>
        <dbReference type="PROSITE" id="PS51193"/>
    </source>
</evidence>
<dbReference type="STRING" id="744872.Spica_1615"/>
<dbReference type="InterPro" id="IPR014013">
    <property type="entry name" value="Helic_SF1/SF2_ATP-bd_DinG/Rad3"/>
</dbReference>
<keyword evidence="4" id="KW-0067">ATP-binding</keyword>
<dbReference type="InterPro" id="IPR020891">
    <property type="entry name" value="UPF0758_CS"/>
</dbReference>
<reference evidence="11" key="1">
    <citation type="journal article" date="2013" name="Stand. Genomic Sci.">
        <title>Genome sequence of the thermophilic fresh-water bacterium Spirochaeta caldaria type strain (H1(T)), reclassification of Spirochaeta caldaria, Spirochaeta stenostrepta, and Spirochaeta zuelzerae in the genus Treponema as Treponema caldaria comb. nov., Treponema stenostrepta comb. nov., and Treponema zuelzerae comb. nov., and emendation of the genus Treponema.</title>
        <authorList>
            <person name="Abt B."/>
            <person name="Goker M."/>
            <person name="Scheuner C."/>
            <person name="Han C."/>
            <person name="Lu M."/>
            <person name="Misra M."/>
            <person name="Lapidus A."/>
            <person name="Nolan M."/>
            <person name="Lucas S."/>
            <person name="Hammon N."/>
            <person name="Deshpande S."/>
            <person name="Cheng J.F."/>
            <person name="Tapia R."/>
            <person name="Goodwin L.A."/>
            <person name="Pitluck S."/>
            <person name="Liolios K."/>
            <person name="Pagani I."/>
            <person name="Ivanova N."/>
            <person name="Mavromatis K."/>
            <person name="Mikhailova N."/>
            <person name="Huntemann M."/>
            <person name="Pati A."/>
            <person name="Chen A."/>
            <person name="Palaniappan K."/>
            <person name="Land M."/>
            <person name="Hauser L."/>
            <person name="Jeffries C.D."/>
            <person name="Rohde M."/>
            <person name="Spring S."/>
            <person name="Gronow S."/>
            <person name="Detter J.C."/>
            <person name="Bristow J."/>
            <person name="Eisen J.A."/>
            <person name="Markowitz V."/>
            <person name="Hugenholtz P."/>
            <person name="Kyrpides N.C."/>
            <person name="Woyke T."/>
            <person name="Klenk H.P."/>
        </authorList>
    </citation>
    <scope>NUCLEOTIDE SEQUENCE</scope>
    <source>
        <strain evidence="11">ATCC 51460 / DSM 7334 / H1</strain>
    </source>
</reference>
<dbReference type="Proteomes" id="UP000000503">
    <property type="component" value="Chromosome"/>
</dbReference>
<dbReference type="PROSITE" id="PS51193">
    <property type="entry name" value="HELICASE_ATP_BIND_2"/>
    <property type="match status" value="1"/>
</dbReference>
<dbReference type="InterPro" id="IPR027417">
    <property type="entry name" value="P-loop_NTPase"/>
</dbReference>